<keyword evidence="4" id="KW-1185">Reference proteome</keyword>
<dbReference type="Pfam" id="PF13439">
    <property type="entry name" value="Glyco_transf_4"/>
    <property type="match status" value="1"/>
</dbReference>
<organism evidence="3 4">
    <name type="scientific">Trichococcus patagoniensis</name>
    <dbReference type="NCBI Taxonomy" id="382641"/>
    <lineage>
        <taxon>Bacteria</taxon>
        <taxon>Bacillati</taxon>
        <taxon>Bacillota</taxon>
        <taxon>Bacilli</taxon>
        <taxon>Lactobacillales</taxon>
        <taxon>Carnobacteriaceae</taxon>
        <taxon>Trichococcus</taxon>
    </lineage>
</organism>
<dbReference type="Gene3D" id="3.40.50.2000">
    <property type="entry name" value="Glycogen Phosphorylase B"/>
    <property type="match status" value="2"/>
</dbReference>
<proteinExistence type="predicted"/>
<dbReference type="InterPro" id="IPR028098">
    <property type="entry name" value="Glyco_trans_4-like_N"/>
</dbReference>
<dbReference type="InterPro" id="IPR050194">
    <property type="entry name" value="Glycosyltransferase_grp1"/>
</dbReference>
<comment type="caution">
    <text evidence="3">The sequence shown here is derived from an EMBL/GenBank/DDBJ whole genome shotgun (WGS) entry which is preliminary data.</text>
</comment>
<keyword evidence="3" id="KW-0808">Transferase</keyword>
<evidence type="ECO:0000313" key="3">
    <source>
        <dbReference type="EMBL" id="PTQ80653.1"/>
    </source>
</evidence>
<dbReference type="InterPro" id="IPR001296">
    <property type="entry name" value="Glyco_trans_1"/>
</dbReference>
<evidence type="ECO:0000313" key="4">
    <source>
        <dbReference type="Proteomes" id="UP000244161"/>
    </source>
</evidence>
<dbReference type="OrthoDB" id="9802525at2"/>
<accession>A0A2T5IA01</accession>
<dbReference type="EMBL" id="QAOM01000027">
    <property type="protein sequence ID" value="PTQ80653.1"/>
    <property type="molecule type" value="Genomic_DNA"/>
</dbReference>
<gene>
    <name evidence="3" type="ORF">C8U37_12724</name>
</gene>
<feature type="domain" description="Glycosyltransferase subfamily 4-like N-terminal" evidence="2">
    <location>
        <begin position="14"/>
        <end position="182"/>
    </location>
</feature>
<feature type="domain" description="Glycosyl transferase family 1" evidence="1">
    <location>
        <begin position="195"/>
        <end position="357"/>
    </location>
</feature>
<dbReference type="GO" id="GO:0016758">
    <property type="term" value="F:hexosyltransferase activity"/>
    <property type="evidence" value="ECO:0007669"/>
    <property type="project" value="TreeGrafter"/>
</dbReference>
<dbReference type="Pfam" id="PF00534">
    <property type="entry name" value="Glycos_transf_1"/>
    <property type="match status" value="1"/>
</dbReference>
<dbReference type="Proteomes" id="UP000244161">
    <property type="component" value="Unassembled WGS sequence"/>
</dbReference>
<dbReference type="CDD" id="cd03817">
    <property type="entry name" value="GT4_UGDG-like"/>
    <property type="match status" value="1"/>
</dbReference>
<dbReference type="PANTHER" id="PTHR45947">
    <property type="entry name" value="SULFOQUINOVOSYL TRANSFERASE SQD2"/>
    <property type="match status" value="1"/>
</dbReference>
<dbReference type="SUPFAM" id="SSF53756">
    <property type="entry name" value="UDP-Glycosyltransferase/glycogen phosphorylase"/>
    <property type="match status" value="1"/>
</dbReference>
<sequence length="399" mass="45011">MKILIATDWYSPTVNGVVTSVLNLKKELLKKGHDVRVLTLEQNCSLAYPDDTVYYVPSVSAGKIYPEARFMRTMGGAEVKEILAWHPDIIHTNFEFSTFALAQRIAKQLHIPIVHTYHTVYEDYTHYFSPNRAFGKITVRRLSKKILSKTNAVIAPSEKVKNLLESYAVGMPIYTIPTGIDLKIYAEQVGKKRIDELKRQLAIPENDFVVLSLGRLAKEKNVDELIQNVAEVGSGKIKLVIAGDGPDRERLENLAKECGMADKIIFTGMIEPEKVNEYYQLADVFVSASTSETQGLTYIEAIANGLPTVCRKDACLDAIIFDEQNGKQYEDRKEFAEFLERLMDNPDLKNEMGKSSRRIAASFSAVAFADQVLEIYSETLQRYNQEMAFEKKEAVGMIL</sequence>
<dbReference type="RefSeq" id="WP_108033749.1">
    <property type="nucleotide sequence ID" value="NZ_QAOM01000027.1"/>
</dbReference>
<dbReference type="PANTHER" id="PTHR45947:SF3">
    <property type="entry name" value="SULFOQUINOVOSYL TRANSFERASE SQD2"/>
    <property type="match status" value="1"/>
</dbReference>
<evidence type="ECO:0000259" key="1">
    <source>
        <dbReference type="Pfam" id="PF00534"/>
    </source>
</evidence>
<name>A0A2T5IA01_9LACT</name>
<protein>
    <submittedName>
        <fullName evidence="3">1,2-diacylglycerol 3-alpha-glucosyltransferase</fullName>
    </submittedName>
</protein>
<evidence type="ECO:0000259" key="2">
    <source>
        <dbReference type="Pfam" id="PF13439"/>
    </source>
</evidence>
<reference evidence="3 4" key="1">
    <citation type="submission" date="2018-04" db="EMBL/GenBank/DDBJ databases">
        <title>Genomic Encyclopedia of Archaeal and Bacterial Type Strains, Phase II (KMG-II): from individual species to whole genera.</title>
        <authorList>
            <person name="Goeker M."/>
        </authorList>
    </citation>
    <scope>NUCLEOTIDE SEQUENCE [LARGE SCALE GENOMIC DNA]</scope>
    <source>
        <strain evidence="3 4">DSM 18806</strain>
    </source>
</reference>
<dbReference type="AlphaFoldDB" id="A0A2T5IA01"/>